<dbReference type="PROSITE" id="PS50887">
    <property type="entry name" value="GGDEF"/>
    <property type="match status" value="1"/>
</dbReference>
<dbReference type="InterPro" id="IPR000160">
    <property type="entry name" value="GGDEF_dom"/>
</dbReference>
<protein>
    <submittedName>
        <fullName evidence="2">Diguanylate cyclase</fullName>
    </submittedName>
</protein>
<dbReference type="SUPFAM" id="SSF55785">
    <property type="entry name" value="PYP-like sensor domain (PAS domain)"/>
    <property type="match status" value="1"/>
</dbReference>
<dbReference type="InterPro" id="IPR000014">
    <property type="entry name" value="PAS"/>
</dbReference>
<dbReference type="PANTHER" id="PTHR44757">
    <property type="entry name" value="DIGUANYLATE CYCLASE DGCP"/>
    <property type="match status" value="1"/>
</dbReference>
<dbReference type="SUPFAM" id="SSF55073">
    <property type="entry name" value="Nucleotide cyclase"/>
    <property type="match status" value="1"/>
</dbReference>
<evidence type="ECO:0000313" key="2">
    <source>
        <dbReference type="EMBL" id="NKN31999.1"/>
    </source>
</evidence>
<name>A0ABX1I503_9GAMM</name>
<dbReference type="Proteomes" id="UP000740754">
    <property type="component" value="Unassembled WGS sequence"/>
</dbReference>
<organism evidence="2 3">
    <name type="scientific">Marichromatium bheemlicum</name>
    <dbReference type="NCBI Taxonomy" id="365339"/>
    <lineage>
        <taxon>Bacteria</taxon>
        <taxon>Pseudomonadati</taxon>
        <taxon>Pseudomonadota</taxon>
        <taxon>Gammaproteobacteria</taxon>
        <taxon>Chromatiales</taxon>
        <taxon>Chromatiaceae</taxon>
        <taxon>Marichromatium</taxon>
    </lineage>
</organism>
<reference evidence="2 3" key="1">
    <citation type="submission" date="2020-04" db="EMBL/GenBank/DDBJ databases">
        <title>Draft Whole-Genome sequence of Marichromatium bheemlicum DSM 18632, type strain.</title>
        <authorList>
            <person name="Kyndt J.A."/>
            <person name="Meyer T.E."/>
        </authorList>
    </citation>
    <scope>NUCLEOTIDE SEQUENCE [LARGE SCALE GENOMIC DNA]</scope>
    <source>
        <strain evidence="2 3">DSM 18632</strain>
    </source>
</reference>
<dbReference type="PANTHER" id="PTHR44757:SF2">
    <property type="entry name" value="BIOFILM ARCHITECTURE MAINTENANCE PROTEIN MBAA"/>
    <property type="match status" value="1"/>
</dbReference>
<feature type="domain" description="GGDEF" evidence="1">
    <location>
        <begin position="176"/>
        <end position="301"/>
    </location>
</feature>
<comment type="caution">
    <text evidence="2">The sequence shown here is derived from an EMBL/GenBank/DDBJ whole genome shotgun (WGS) entry which is preliminary data.</text>
</comment>
<dbReference type="InterPro" id="IPR043128">
    <property type="entry name" value="Rev_trsase/Diguanyl_cyclase"/>
</dbReference>
<dbReference type="SMART" id="SM00091">
    <property type="entry name" value="PAS"/>
    <property type="match status" value="1"/>
</dbReference>
<dbReference type="Gene3D" id="3.30.450.20">
    <property type="entry name" value="PAS domain"/>
    <property type="match status" value="1"/>
</dbReference>
<dbReference type="Gene3D" id="3.30.70.270">
    <property type="match status" value="1"/>
</dbReference>
<sequence>MNSPDVQSDHHPGQVGTPPYARVVHASHHAPYAPPQTTPEVFVCINAQERIELCDRGVEYLFGHTPTQLHGASWKHLVARQSQQRLSDLLQQLDSSPHPDGIDLSHAGLLGQHHDGALFPIDGRILPAPDGTSGYTLVLRQVPRRDADRSHCPRLEQPLFIELLDRLLQQHRRLNHACALLVIDLDHACRRTDPARIEPLVLTCVQRLQHGRRRQDHLARIGTTRLALLLSDITGQTKVARVAKRIHATLTTPIELAGTAHRFHPRVGFACYPEEAITPEALLAQGEQRCHERAQGALLVN</sequence>
<dbReference type="EMBL" id="JAAXKX010000002">
    <property type="protein sequence ID" value="NKN31999.1"/>
    <property type="molecule type" value="Genomic_DNA"/>
</dbReference>
<accession>A0ABX1I503</accession>
<dbReference type="RefSeq" id="WP_168666085.1">
    <property type="nucleotide sequence ID" value="NZ_JAAXKX010000002.1"/>
</dbReference>
<proteinExistence type="predicted"/>
<dbReference type="InterPro" id="IPR029787">
    <property type="entry name" value="Nucleotide_cyclase"/>
</dbReference>
<evidence type="ECO:0000259" key="1">
    <source>
        <dbReference type="PROSITE" id="PS50887"/>
    </source>
</evidence>
<keyword evidence="3" id="KW-1185">Reference proteome</keyword>
<dbReference type="Pfam" id="PF00990">
    <property type="entry name" value="GGDEF"/>
    <property type="match status" value="1"/>
</dbReference>
<dbReference type="InterPro" id="IPR035965">
    <property type="entry name" value="PAS-like_dom_sf"/>
</dbReference>
<evidence type="ECO:0000313" key="3">
    <source>
        <dbReference type="Proteomes" id="UP000740754"/>
    </source>
</evidence>
<gene>
    <name evidence="2" type="ORF">HF203_02000</name>
</gene>
<dbReference type="InterPro" id="IPR052155">
    <property type="entry name" value="Biofilm_reg_signaling"/>
</dbReference>
<dbReference type="SMART" id="SM00267">
    <property type="entry name" value="GGDEF"/>
    <property type="match status" value="1"/>
</dbReference>